<accession>A0A813J602</accession>
<evidence type="ECO:0000259" key="3">
    <source>
        <dbReference type="PROSITE" id="PS50103"/>
    </source>
</evidence>
<evidence type="ECO:0000313" key="4">
    <source>
        <dbReference type="EMBL" id="CAE8667350.1"/>
    </source>
</evidence>
<sequence>MPTGRVGLVREFGLLALAGTSPGLASQADGNVHSRSHPWEEALAHLDCRSSEDSHFDPVWEKLKTASVRHRWMGQTFLVPALVGNSNETVSPGKHGVQQSSLPAGLDVEREPVMSAEGLFELCEELLERWYPIVWDSPELFDQVLKRRQPPSDLGGLCYYGLITAIFIYAQFMCERHRDFSTALKMVQASLQMLGARLHLDFIHEASSWPFDSLVLMENRDRLLGWLNPADASPDAPAEVFAEEEPRVFVLSASSIPQLSPRVPVARTRASWRWTPISRSLWRRRTRSSLTVAVFGVHSTLVLEPATMLKVALLPFVRVQVRVFMRDCPKGYAAWAHHCLLQCQALGDCGASGGSGQLFVDLVHMFEDASAYPDNYYRVADYLELLTQMYRMDPDLQAAPLYVCTSPLMCSLLRAAFEKPLLAYFGMQLHVNLDRQKDQLWLMHFKEMARDRCTNVMAVHNFAMQEQIRYATASQLEVVRPRALYAHAGVRLWRLRSVHDRPKSWDRARAAPLAQRRPQVLIFRSSYLHYSLFVPLLEAALTGNLVLAIHSTPGYRRSTVSTGATYGSEGCVASMPAKLQDMMIYTCMLNGLQSAACQVTMNFGGIVAGAPPEEVGVLGGGAPREGVGGIEGGAPDLRLAVFQAGGLGPPQDGGVDRRREHREDLHRTPLPIRKDRAIVTIAPALADDLSVEGETTMIATIIAVAILAITIVKDVSQIMAIELLPVIVGHLIEAELQPQIDDGALLAIIVAGMIALVLERVSKRQIGEIDLHPDKSKREQIDILATALMMSFDFGESDCMAVADIISRCRHRRLSDLAWITDDELNNPVMTSDDSLYLRSIVRGIVAKIKQERVRSNFEKDQSSSSIIDREAIIGLKESIKAMATSREKKDRKKSDGINRRDESDDETPTFDLAASLKGFKISYIPIDWFGDIRKLSKFHKFLEKEDQRALIKKWGLKVEIQPPARILSMISSFWLSHASEEFDIDALISVPCVEIVTEIQLLGIKHVEEKPTKAPPPPPPPVGAKGVAASAAKAKAKAKAVAEPGRKQICFNHDPSRSGVCSLGSKCSRDHLDTAVAESLARFQSIALWRLRHPHLPPSFFIPSQRQVARGRWLVRRIRRALLVFLYIYIVVKISRSEDIAAPTTPGKSIVRCVDRISALGIEGVATSLETIDGKLQLTFVPDASKEDLRAILSSAVLLLDLARQIIGRLSFAAWSVWGPVASSRLRSLYTFVDMGAGRINQASKVSLAWWVDRLSHLEPRCSIMSNPVDEVVLIYTSATAQSNIRLINLLFRSNFRPISTIAPLRKPRRRIDKMGASSSMSEPDVIGFHLAQIGILGGIIPVVARGGYQVGSCWVSMLRCVAEKSEHQSTPYRRLTSLGDQTLAFAGKDLLCGIGCFDSIAPTILVLGRLDVSPLIMSRFTGVERIHGEEHRYVARLEALSEPPESYFAGSMNMYLEVANGDLEPRSGFGLNSLFDTPTRVIQQLRRLFQSVFAPDRAFAVRRSIGWVDFLWLIVLSGPMFSGVSPRGDSCIGGEVDRCPWNTSITIGESWMACWWLSVGPSMVGQLLDTDVMSCLDGGSAQVVRRLAGSIDKVVTSSAGSLRNARITAVLGGGRPAPVRNPIPLLIEDGSSPPADLSLSLLKLFIAHAREVEKVSPDGSASQRLQSVGFPMSTPEIRNRMAMFTSADHQRWGSPDIIAALNGGTFSAIGRPVSFVIRSELIMPAAVGPRSPPAGPPPFAPLGARGSGSARQ</sequence>
<organism evidence="4 5">
    <name type="scientific">Polarella glacialis</name>
    <name type="common">Dinoflagellate</name>
    <dbReference type="NCBI Taxonomy" id="89957"/>
    <lineage>
        <taxon>Eukaryota</taxon>
        <taxon>Sar</taxon>
        <taxon>Alveolata</taxon>
        <taxon>Dinophyceae</taxon>
        <taxon>Suessiales</taxon>
        <taxon>Suessiaceae</taxon>
        <taxon>Polarella</taxon>
    </lineage>
</organism>
<keyword evidence="1" id="KW-0863">Zinc-finger</keyword>
<feature type="zinc finger region" description="C3H1-type" evidence="1">
    <location>
        <begin position="1045"/>
        <end position="1075"/>
    </location>
</feature>
<dbReference type="GO" id="GO:0008270">
    <property type="term" value="F:zinc ion binding"/>
    <property type="evidence" value="ECO:0007669"/>
    <property type="project" value="UniProtKB-KW"/>
</dbReference>
<comment type="caution">
    <text evidence="4">The sequence shown here is derived from an EMBL/GenBank/DDBJ whole genome shotgun (WGS) entry which is preliminary data.</text>
</comment>
<dbReference type="InterPro" id="IPR000571">
    <property type="entry name" value="Znf_CCCH"/>
</dbReference>
<feature type="compositionally biased region" description="Basic and acidic residues" evidence="2">
    <location>
        <begin position="886"/>
        <end position="903"/>
    </location>
</feature>
<gene>
    <name evidence="4" type="ORF">PGLA2088_LOCUS16542</name>
</gene>
<feature type="region of interest" description="Disordered" evidence="2">
    <location>
        <begin position="884"/>
        <end position="908"/>
    </location>
</feature>
<keyword evidence="1" id="KW-0479">Metal-binding</keyword>
<dbReference type="EMBL" id="CAJNNW010021000">
    <property type="protein sequence ID" value="CAE8667350.1"/>
    <property type="molecule type" value="Genomic_DNA"/>
</dbReference>
<reference evidence="4" key="1">
    <citation type="submission" date="2021-02" db="EMBL/GenBank/DDBJ databases">
        <authorList>
            <person name="Dougan E. K."/>
            <person name="Rhodes N."/>
            <person name="Thang M."/>
            <person name="Chan C."/>
        </authorList>
    </citation>
    <scope>NUCLEOTIDE SEQUENCE</scope>
</reference>
<dbReference type="Proteomes" id="UP000626109">
    <property type="component" value="Unassembled WGS sequence"/>
</dbReference>
<feature type="compositionally biased region" description="Pro residues" evidence="2">
    <location>
        <begin position="1732"/>
        <end position="1742"/>
    </location>
</feature>
<feature type="domain" description="C3H1-type" evidence="3">
    <location>
        <begin position="1045"/>
        <end position="1075"/>
    </location>
</feature>
<keyword evidence="1" id="KW-0862">Zinc</keyword>
<evidence type="ECO:0000256" key="1">
    <source>
        <dbReference type="PROSITE-ProRule" id="PRU00723"/>
    </source>
</evidence>
<proteinExistence type="predicted"/>
<protein>
    <recommendedName>
        <fullName evidence="3">C3H1-type domain-containing protein</fullName>
    </recommendedName>
</protein>
<dbReference type="PROSITE" id="PS50103">
    <property type="entry name" value="ZF_C3H1"/>
    <property type="match status" value="1"/>
</dbReference>
<evidence type="ECO:0000256" key="2">
    <source>
        <dbReference type="SAM" id="MobiDB-lite"/>
    </source>
</evidence>
<evidence type="ECO:0000313" key="5">
    <source>
        <dbReference type="Proteomes" id="UP000626109"/>
    </source>
</evidence>
<name>A0A813J602_POLGL</name>
<feature type="region of interest" description="Disordered" evidence="2">
    <location>
        <begin position="1730"/>
        <end position="1754"/>
    </location>
</feature>